<dbReference type="Proteomes" id="UP001500503">
    <property type="component" value="Unassembled WGS sequence"/>
</dbReference>
<dbReference type="InterPro" id="IPR020084">
    <property type="entry name" value="NUDIX_hydrolase_CS"/>
</dbReference>
<evidence type="ECO:0000313" key="5">
    <source>
        <dbReference type="EMBL" id="GAA4485191.1"/>
    </source>
</evidence>
<dbReference type="PROSITE" id="PS00893">
    <property type="entry name" value="NUDIX_BOX"/>
    <property type="match status" value="1"/>
</dbReference>
<dbReference type="InterPro" id="IPR000086">
    <property type="entry name" value="NUDIX_hydrolase_dom"/>
</dbReference>
<comment type="cofactor">
    <cofactor evidence="1">
        <name>Mg(2+)</name>
        <dbReference type="ChEBI" id="CHEBI:18420"/>
    </cofactor>
</comment>
<keyword evidence="6" id="KW-1185">Reference proteome</keyword>
<dbReference type="PANTHER" id="PTHR43046">
    <property type="entry name" value="GDP-MANNOSE MANNOSYL HYDROLASE"/>
    <property type="match status" value="1"/>
</dbReference>
<sequence>MPPDQYVASLARKRMAAGSLFRDAAGRVLLVEPTYKPTWDLPGGVVEQEESPTAACRREVLEELGLDRPVGRVLAVDWVPSRPERPEGMMFVYDGGVLTAADIARIRLQADELASYAFVDAGRVPELASAPLARRIAACLGAVAAGTAISLEDGRPAGERHP</sequence>
<dbReference type="EMBL" id="BAABHF010000009">
    <property type="protein sequence ID" value="GAA4485191.1"/>
    <property type="molecule type" value="Genomic_DNA"/>
</dbReference>
<evidence type="ECO:0000259" key="4">
    <source>
        <dbReference type="PROSITE" id="PS51462"/>
    </source>
</evidence>
<feature type="domain" description="Nudix hydrolase" evidence="4">
    <location>
        <begin position="11"/>
        <end position="140"/>
    </location>
</feature>
<organism evidence="5 6">
    <name type="scientific">Actinoallomurus oryzae</name>
    <dbReference type="NCBI Taxonomy" id="502180"/>
    <lineage>
        <taxon>Bacteria</taxon>
        <taxon>Bacillati</taxon>
        <taxon>Actinomycetota</taxon>
        <taxon>Actinomycetes</taxon>
        <taxon>Streptosporangiales</taxon>
        <taxon>Thermomonosporaceae</taxon>
        <taxon>Actinoallomurus</taxon>
    </lineage>
</organism>
<dbReference type="InterPro" id="IPR015797">
    <property type="entry name" value="NUDIX_hydrolase-like_dom_sf"/>
</dbReference>
<protein>
    <submittedName>
        <fullName evidence="5">NUDIX hydrolase</fullName>
    </submittedName>
</protein>
<reference evidence="6" key="1">
    <citation type="journal article" date="2019" name="Int. J. Syst. Evol. Microbiol.">
        <title>The Global Catalogue of Microorganisms (GCM) 10K type strain sequencing project: providing services to taxonomists for standard genome sequencing and annotation.</title>
        <authorList>
            <consortium name="The Broad Institute Genomics Platform"/>
            <consortium name="The Broad Institute Genome Sequencing Center for Infectious Disease"/>
            <person name="Wu L."/>
            <person name="Ma J."/>
        </authorList>
    </citation>
    <scope>NUCLEOTIDE SEQUENCE [LARGE SCALE GENOMIC DNA]</scope>
    <source>
        <strain evidence="6">JCM 17933</strain>
    </source>
</reference>
<dbReference type="Pfam" id="PF00293">
    <property type="entry name" value="NUDIX"/>
    <property type="match status" value="1"/>
</dbReference>
<evidence type="ECO:0000313" key="6">
    <source>
        <dbReference type="Proteomes" id="UP001500503"/>
    </source>
</evidence>
<gene>
    <name evidence="5" type="ORF">GCM10023191_009420</name>
</gene>
<dbReference type="PROSITE" id="PS51462">
    <property type="entry name" value="NUDIX"/>
    <property type="match status" value="1"/>
</dbReference>
<dbReference type="PANTHER" id="PTHR43046:SF12">
    <property type="entry name" value="GDP-MANNOSE MANNOSYL HYDROLASE"/>
    <property type="match status" value="1"/>
</dbReference>
<evidence type="ECO:0000256" key="1">
    <source>
        <dbReference type="ARBA" id="ARBA00001946"/>
    </source>
</evidence>
<keyword evidence="2 5" id="KW-0378">Hydrolase</keyword>
<proteinExistence type="predicted"/>
<dbReference type="CDD" id="cd18876">
    <property type="entry name" value="NUDIX_Hydrolase"/>
    <property type="match status" value="1"/>
</dbReference>
<name>A0ABP8PF72_9ACTN</name>
<accession>A0ABP8PF72</accession>
<keyword evidence="3" id="KW-0460">Magnesium</keyword>
<dbReference type="Gene3D" id="3.90.79.10">
    <property type="entry name" value="Nucleoside Triphosphate Pyrophosphohydrolase"/>
    <property type="match status" value="1"/>
</dbReference>
<dbReference type="SUPFAM" id="SSF55811">
    <property type="entry name" value="Nudix"/>
    <property type="match status" value="1"/>
</dbReference>
<evidence type="ECO:0000256" key="2">
    <source>
        <dbReference type="ARBA" id="ARBA00022801"/>
    </source>
</evidence>
<evidence type="ECO:0000256" key="3">
    <source>
        <dbReference type="ARBA" id="ARBA00022842"/>
    </source>
</evidence>
<dbReference type="GO" id="GO:0016787">
    <property type="term" value="F:hydrolase activity"/>
    <property type="evidence" value="ECO:0007669"/>
    <property type="project" value="UniProtKB-KW"/>
</dbReference>
<comment type="caution">
    <text evidence="5">The sequence shown here is derived from an EMBL/GenBank/DDBJ whole genome shotgun (WGS) entry which is preliminary data.</text>
</comment>